<evidence type="ECO:0000313" key="1">
    <source>
        <dbReference type="EMBL" id="QRJ62422.1"/>
    </source>
</evidence>
<reference evidence="1" key="1">
    <citation type="submission" date="2020-11" db="EMBL/GenBank/DDBJ databases">
        <title>Azospira restricta DSM 18626 genome sequence.</title>
        <authorList>
            <person name="Moe W.M."/>
        </authorList>
    </citation>
    <scope>NUCLEOTIDE SEQUENCE</scope>
    <source>
        <strain evidence="1">DSM 18626</strain>
    </source>
</reference>
<protein>
    <submittedName>
        <fullName evidence="1">Uncharacterized protein</fullName>
    </submittedName>
</protein>
<gene>
    <name evidence="1" type="ORF">IWH25_11560</name>
</gene>
<evidence type="ECO:0000313" key="2">
    <source>
        <dbReference type="Proteomes" id="UP000663444"/>
    </source>
</evidence>
<name>A0A974SMG1_9RHOO</name>
<dbReference type="RefSeq" id="WP_203385954.1">
    <property type="nucleotide sequence ID" value="NZ_CP064781.1"/>
</dbReference>
<keyword evidence="2" id="KW-1185">Reference proteome</keyword>
<dbReference type="AlphaFoldDB" id="A0A974SMG1"/>
<organism evidence="1 2">
    <name type="scientific">Azospira restricta</name>
    <dbReference type="NCBI Taxonomy" id="404405"/>
    <lineage>
        <taxon>Bacteria</taxon>
        <taxon>Pseudomonadati</taxon>
        <taxon>Pseudomonadota</taxon>
        <taxon>Betaproteobacteria</taxon>
        <taxon>Rhodocyclales</taxon>
        <taxon>Rhodocyclaceae</taxon>
        <taxon>Azospira</taxon>
    </lineage>
</organism>
<dbReference type="EMBL" id="CP064781">
    <property type="protein sequence ID" value="QRJ62422.1"/>
    <property type="molecule type" value="Genomic_DNA"/>
</dbReference>
<dbReference type="KEGG" id="ares:IWH25_11560"/>
<accession>A0A974SMG1</accession>
<dbReference type="Proteomes" id="UP000663444">
    <property type="component" value="Chromosome"/>
</dbReference>
<proteinExistence type="predicted"/>
<sequence length="202" mass="21880">MKKYLVGMAAFCFGSLAAGDDDVAANAFLRENLRSINDEVAAYRPMLESMGKDPRAGRDSREALARIDALLVEARRLAQQTKLAEAVRQGETAKRLAIETMVRLKAGETVTHALRFETPADEYAYELRRFDSNAMLVSMNLEDKGDAGLRGRVDAEMTAAGRLKAAAAAEAAAGRYGEAVKRMETASGHLTRALQALGVPVF</sequence>